<accession>A0A0E0SQ09</accession>
<reference evidence="1 3" key="3">
    <citation type="journal article" date="2015" name="BMC Genomics">
        <title>The completed genome sequence of the pathogenic ascomycete fungus Fusarium graminearum.</title>
        <authorList>
            <person name="King R."/>
            <person name="Urban M."/>
            <person name="Hammond-Kosack M.C."/>
            <person name="Hassani-Pak K."/>
            <person name="Hammond-Kosack K.E."/>
        </authorList>
    </citation>
    <scope>NUCLEOTIDE SEQUENCE [LARGE SCALE GENOMIC DNA]</scope>
    <source>
        <strain evidence="3">ATCC MYA-4620 / CBS 123657 / FGSC 9075 / NRRL 31084 / PH-1</strain>
        <strain evidence="1">PH-1</strain>
    </source>
</reference>
<name>A0A098E4H5_GIBZE</name>
<gene>
    <name evidence="1" type="ORF">FGRAMPH1_01T18009</name>
</gene>
<dbReference type="VEuPathDB" id="FungiDB:FGRAMPH1_01G18009"/>
<sequence length="50" mass="5450">MADQETEPGKGPVVCGSHWVAIEMTLNIVAFWPPIAFKRNQAHATVDGTK</sequence>
<dbReference type="Proteomes" id="UP000070720">
    <property type="component" value="Chromosome 3"/>
</dbReference>
<reference evidence="2" key="4">
    <citation type="submission" date="2017-01" db="UniProtKB">
        <authorList>
            <consortium name="EnsemblFungi"/>
        </authorList>
    </citation>
    <scope>IDENTIFICATION</scope>
    <source>
        <strain evidence="2">PH-1 / ATCC MYA-4620 / FGSC 9075 / NRRL 31084</strain>
    </source>
</reference>
<reference evidence="2 3" key="1">
    <citation type="journal article" date="2007" name="Science">
        <title>The Fusarium graminearum genome reveals a link between localized polymorphism and pathogen specialization.</title>
        <authorList>
            <person name="Cuomo C.A."/>
            <person name="Gueldener U."/>
            <person name="Xu J.-R."/>
            <person name="Trail F."/>
            <person name="Turgeon B.G."/>
            <person name="Di Pietro A."/>
            <person name="Walton J.D."/>
            <person name="Ma L.-J."/>
            <person name="Baker S.E."/>
            <person name="Rep M."/>
            <person name="Adam G."/>
            <person name="Antoniw J."/>
            <person name="Baldwin T."/>
            <person name="Calvo S.E."/>
            <person name="Chang Y.-L."/>
            <person name="DeCaprio D."/>
            <person name="Gale L.R."/>
            <person name="Gnerre S."/>
            <person name="Goswami R.S."/>
            <person name="Hammond-Kosack K."/>
            <person name="Harris L.J."/>
            <person name="Hilburn K."/>
            <person name="Kennell J.C."/>
            <person name="Kroken S."/>
            <person name="Magnuson J.K."/>
            <person name="Mannhaupt G."/>
            <person name="Mauceli E.W."/>
            <person name="Mewes H.-W."/>
            <person name="Mitterbauer R."/>
            <person name="Muehlbauer G."/>
            <person name="Muensterkoetter M."/>
            <person name="Nelson D."/>
            <person name="O'Donnell K."/>
            <person name="Ouellet T."/>
            <person name="Qi W."/>
            <person name="Quesneville H."/>
            <person name="Roncero M.I.G."/>
            <person name="Seong K.-Y."/>
            <person name="Tetko I.V."/>
            <person name="Urban M."/>
            <person name="Waalwijk C."/>
            <person name="Ward T.J."/>
            <person name="Yao J."/>
            <person name="Birren B.W."/>
            <person name="Kistler H.C."/>
        </authorList>
    </citation>
    <scope>NUCLEOTIDE SEQUENCE [LARGE SCALE GENOMIC DNA]</scope>
    <source>
        <strain evidence="3">ATCC MYA-4620 / CBS 123657 / FGSC 9075 / NRRL 31084 / PH-1</strain>
        <strain evidence="2">PH-1 / ATCC MYA-4620 / FGSC 9075 / NRRL 31084</strain>
    </source>
</reference>
<dbReference type="EMBL" id="HG970334">
    <property type="protein sequence ID" value="CEF88522.1"/>
    <property type="molecule type" value="Genomic_DNA"/>
</dbReference>
<evidence type="ECO:0000313" key="2">
    <source>
        <dbReference type="EnsemblFungi" id="CEF88522"/>
    </source>
</evidence>
<reference evidence="2 3" key="2">
    <citation type="journal article" date="2010" name="Nature">
        <title>Comparative genomics reveals mobile pathogenicity chromosomes in Fusarium.</title>
        <authorList>
            <person name="Ma L.J."/>
            <person name="van der Does H.C."/>
            <person name="Borkovich K.A."/>
            <person name="Coleman J.J."/>
            <person name="Daboussi M.J."/>
            <person name="Di Pietro A."/>
            <person name="Dufresne M."/>
            <person name="Freitag M."/>
            <person name="Grabherr M."/>
            <person name="Henrissat B."/>
            <person name="Houterman P.M."/>
            <person name="Kang S."/>
            <person name="Shim W.B."/>
            <person name="Woloshuk C."/>
            <person name="Xie X."/>
            <person name="Xu J.R."/>
            <person name="Antoniw J."/>
            <person name="Baker S.E."/>
            <person name="Bluhm B.H."/>
            <person name="Breakspear A."/>
            <person name="Brown D.W."/>
            <person name="Butchko R.A."/>
            <person name="Chapman S."/>
            <person name="Coulson R."/>
            <person name="Coutinho P.M."/>
            <person name="Danchin E.G."/>
            <person name="Diener A."/>
            <person name="Gale L.R."/>
            <person name="Gardiner D.M."/>
            <person name="Goff S."/>
            <person name="Hammond-Kosack K.E."/>
            <person name="Hilburn K."/>
            <person name="Hua-Van A."/>
            <person name="Jonkers W."/>
            <person name="Kazan K."/>
            <person name="Kodira C.D."/>
            <person name="Koehrsen M."/>
            <person name="Kumar L."/>
            <person name="Lee Y.H."/>
            <person name="Li L."/>
            <person name="Manners J.M."/>
            <person name="Miranda-Saavedra D."/>
            <person name="Mukherjee M."/>
            <person name="Park G."/>
            <person name="Park J."/>
            <person name="Park S.Y."/>
            <person name="Proctor R.H."/>
            <person name="Regev A."/>
            <person name="Ruiz-Roldan M.C."/>
            <person name="Sain D."/>
            <person name="Sakthikumar S."/>
            <person name="Sykes S."/>
            <person name="Schwartz D.C."/>
            <person name="Turgeon B.G."/>
            <person name="Wapinski I."/>
            <person name="Yoder O."/>
            <person name="Young S."/>
            <person name="Zeng Q."/>
            <person name="Zhou S."/>
            <person name="Galagan J."/>
            <person name="Cuomo C.A."/>
            <person name="Kistler H.C."/>
            <person name="Rep M."/>
        </authorList>
    </citation>
    <scope>GENOME REANNOTATION</scope>
    <source>
        <strain evidence="3">ATCC MYA-4620 / CBS 123657 / FGSC 9075 / NRRL 31084 / PH-1</strain>
        <strain evidence="2">PH-1 / ATCC MYA-4620 / FGSC 9075 / NRRL 31084</strain>
    </source>
</reference>
<dbReference type="InParanoid" id="A0A098E4H5"/>
<keyword evidence="3" id="KW-1185">Reference proteome</keyword>
<dbReference type="AlphaFoldDB" id="A0A098E4H5"/>
<accession>A0A098E4H5</accession>
<protein>
    <submittedName>
        <fullName evidence="1">Chromosome 3, complete genome</fullName>
    </submittedName>
</protein>
<proteinExistence type="predicted"/>
<evidence type="ECO:0000313" key="1">
    <source>
        <dbReference type="EMBL" id="CEF88522.1"/>
    </source>
</evidence>
<dbReference type="EnsemblFungi" id="CEF88522">
    <property type="protein sequence ID" value="CEF88522"/>
    <property type="gene ID" value="FGRRES_15300"/>
</dbReference>
<organism evidence="1 3">
    <name type="scientific">Gibberella zeae (strain ATCC MYA-4620 / CBS 123657 / FGSC 9075 / NRRL 31084 / PH-1)</name>
    <name type="common">Wheat head blight fungus</name>
    <name type="synonym">Fusarium graminearum</name>
    <dbReference type="NCBI Taxonomy" id="229533"/>
    <lineage>
        <taxon>Eukaryota</taxon>
        <taxon>Fungi</taxon>
        <taxon>Dikarya</taxon>
        <taxon>Ascomycota</taxon>
        <taxon>Pezizomycotina</taxon>
        <taxon>Sordariomycetes</taxon>
        <taxon>Hypocreomycetidae</taxon>
        <taxon>Hypocreales</taxon>
        <taxon>Nectriaceae</taxon>
        <taxon>Fusarium</taxon>
    </lineage>
</organism>
<evidence type="ECO:0000313" key="3">
    <source>
        <dbReference type="Proteomes" id="UP000070720"/>
    </source>
</evidence>